<comment type="caution">
    <text evidence="1">The sequence shown here is derived from an EMBL/GenBank/DDBJ whole genome shotgun (WGS) entry which is preliminary data.</text>
</comment>
<evidence type="ECO:0008006" key="3">
    <source>
        <dbReference type="Google" id="ProtNLM"/>
    </source>
</evidence>
<dbReference type="Proteomes" id="UP001412067">
    <property type="component" value="Unassembled WGS sequence"/>
</dbReference>
<keyword evidence="2" id="KW-1185">Reference proteome</keyword>
<sequence>MAVFGGWIRRGRWLRLACTIRSSAEIDCVVATAAWFCSAGLFPLANFDFMRISFFLCLAQRPNMDEKLRAPRIFCRTTRKVAHVEHGSTREHYQNSKAHTKSSDNCITHFSAQNE</sequence>
<reference evidence="1 2" key="1">
    <citation type="journal article" date="2022" name="Nat. Plants">
        <title>Genomes of leafy and leafless Platanthera orchids illuminate the evolution of mycoheterotrophy.</title>
        <authorList>
            <person name="Li M.H."/>
            <person name="Liu K.W."/>
            <person name="Li Z."/>
            <person name="Lu H.C."/>
            <person name="Ye Q.L."/>
            <person name="Zhang D."/>
            <person name="Wang J.Y."/>
            <person name="Li Y.F."/>
            <person name="Zhong Z.M."/>
            <person name="Liu X."/>
            <person name="Yu X."/>
            <person name="Liu D.K."/>
            <person name="Tu X.D."/>
            <person name="Liu B."/>
            <person name="Hao Y."/>
            <person name="Liao X.Y."/>
            <person name="Jiang Y.T."/>
            <person name="Sun W.H."/>
            <person name="Chen J."/>
            <person name="Chen Y.Q."/>
            <person name="Ai Y."/>
            <person name="Zhai J.W."/>
            <person name="Wu S.S."/>
            <person name="Zhou Z."/>
            <person name="Hsiao Y.Y."/>
            <person name="Wu W.L."/>
            <person name="Chen Y.Y."/>
            <person name="Lin Y.F."/>
            <person name="Hsu J.L."/>
            <person name="Li C.Y."/>
            <person name="Wang Z.W."/>
            <person name="Zhao X."/>
            <person name="Zhong W.Y."/>
            <person name="Ma X.K."/>
            <person name="Ma L."/>
            <person name="Huang J."/>
            <person name="Chen G.Z."/>
            <person name="Huang M.Z."/>
            <person name="Huang L."/>
            <person name="Peng D.H."/>
            <person name="Luo Y.B."/>
            <person name="Zou S.Q."/>
            <person name="Chen S.P."/>
            <person name="Lan S."/>
            <person name="Tsai W.C."/>
            <person name="Van de Peer Y."/>
            <person name="Liu Z.J."/>
        </authorList>
    </citation>
    <scope>NUCLEOTIDE SEQUENCE [LARGE SCALE GENOMIC DNA]</scope>
    <source>
        <strain evidence="1">Lor288</strain>
    </source>
</reference>
<gene>
    <name evidence="1" type="ORF">KSP40_PGU013310</name>
</gene>
<evidence type="ECO:0000313" key="2">
    <source>
        <dbReference type="Proteomes" id="UP001412067"/>
    </source>
</evidence>
<evidence type="ECO:0000313" key="1">
    <source>
        <dbReference type="EMBL" id="KAK8968779.1"/>
    </source>
</evidence>
<proteinExistence type="predicted"/>
<organism evidence="1 2">
    <name type="scientific">Platanthera guangdongensis</name>
    <dbReference type="NCBI Taxonomy" id="2320717"/>
    <lineage>
        <taxon>Eukaryota</taxon>
        <taxon>Viridiplantae</taxon>
        <taxon>Streptophyta</taxon>
        <taxon>Embryophyta</taxon>
        <taxon>Tracheophyta</taxon>
        <taxon>Spermatophyta</taxon>
        <taxon>Magnoliopsida</taxon>
        <taxon>Liliopsida</taxon>
        <taxon>Asparagales</taxon>
        <taxon>Orchidaceae</taxon>
        <taxon>Orchidoideae</taxon>
        <taxon>Orchideae</taxon>
        <taxon>Orchidinae</taxon>
        <taxon>Platanthera</taxon>
    </lineage>
</organism>
<dbReference type="EMBL" id="JBBWWR010000003">
    <property type="protein sequence ID" value="KAK8968779.1"/>
    <property type="molecule type" value="Genomic_DNA"/>
</dbReference>
<accession>A0ABR2MYY4</accession>
<protein>
    <recommendedName>
        <fullName evidence="3">Secreted protein</fullName>
    </recommendedName>
</protein>
<name>A0ABR2MYY4_9ASPA</name>